<dbReference type="PANTHER" id="PTHR28152">
    <property type="entry name" value="HYDROXYACYL-THIOESTER DEHYDRATASE TYPE 2, MITOCHONDRIAL"/>
    <property type="match status" value="1"/>
</dbReference>
<dbReference type="PANTHER" id="PTHR28152:SF1">
    <property type="entry name" value="HYDROXYACYL-THIOESTER DEHYDRATASE TYPE 2, MITOCHONDRIAL"/>
    <property type="match status" value="1"/>
</dbReference>
<keyword evidence="2" id="KW-1185">Reference proteome</keyword>
<dbReference type="InterPro" id="IPR052741">
    <property type="entry name" value="Mitochondrial_HTD2"/>
</dbReference>
<evidence type="ECO:0000313" key="2">
    <source>
        <dbReference type="Proteomes" id="UP001629113"/>
    </source>
</evidence>
<accession>A0ABR4PS45</accession>
<evidence type="ECO:0000313" key="1">
    <source>
        <dbReference type="EMBL" id="KAL3425721.1"/>
    </source>
</evidence>
<gene>
    <name evidence="1" type="ORF">PVAG01_02512</name>
</gene>
<dbReference type="EMBL" id="JBFCZG010000002">
    <property type="protein sequence ID" value="KAL3425721.1"/>
    <property type="molecule type" value="Genomic_DNA"/>
</dbReference>
<dbReference type="Proteomes" id="UP001629113">
    <property type="component" value="Unassembled WGS sequence"/>
</dbReference>
<evidence type="ECO:0008006" key="3">
    <source>
        <dbReference type="Google" id="ProtNLM"/>
    </source>
</evidence>
<comment type="caution">
    <text evidence="1">The sequence shown here is derived from an EMBL/GenBank/DDBJ whole genome shotgun (WGS) entry which is preliminary data.</text>
</comment>
<protein>
    <recommendedName>
        <fullName evidence="3">Hydroxyacyl-thioester dehydratase type 2, mitochondrial</fullName>
    </recommendedName>
</protein>
<organism evidence="1 2">
    <name type="scientific">Phlyctema vagabunda</name>
    <dbReference type="NCBI Taxonomy" id="108571"/>
    <lineage>
        <taxon>Eukaryota</taxon>
        <taxon>Fungi</taxon>
        <taxon>Dikarya</taxon>
        <taxon>Ascomycota</taxon>
        <taxon>Pezizomycotina</taxon>
        <taxon>Leotiomycetes</taxon>
        <taxon>Helotiales</taxon>
        <taxon>Dermateaceae</taxon>
        <taxon>Phlyctema</taxon>
    </lineage>
</organism>
<dbReference type="InterPro" id="IPR029069">
    <property type="entry name" value="HotDog_dom_sf"/>
</dbReference>
<dbReference type="SUPFAM" id="SSF54637">
    <property type="entry name" value="Thioesterase/thiol ester dehydrase-isomerase"/>
    <property type="match status" value="1"/>
</dbReference>
<proteinExistence type="predicted"/>
<sequence length="333" mass="37012">MYSLAGSRNITRHVFVKISYQSILFRASSTQISQEQKLQQELVSRPVNTLVDYSVATPSRSLSLSLSDFLPASCIGSSQDQGDEIPIGHHLVYFPPQVPESQLLTDGTDPLHSPGGPYVRRMWAGGSVEFIGEPNLRFLAGKMTCAEAIDEVQVKGDKIFVGIRRSITTDESPEEPVLVENRNLVFMKEKSPEDARRDVERAGKIVRALHEPDYSVSLTPSQALLFRFSALTFNAHRIHLDPQYAREVEGHRGLLVHGPLTLVLMLSVLNSQLGVDQKIKRFRYRNLAPLYAEEAMRVCVKQSRTGREGFDVWIEGKDGGYAVKGSASVGSTK</sequence>
<dbReference type="Gene3D" id="3.10.129.10">
    <property type="entry name" value="Hotdog Thioesterase"/>
    <property type="match status" value="1"/>
</dbReference>
<reference evidence="1 2" key="1">
    <citation type="submission" date="2024-06" db="EMBL/GenBank/DDBJ databases">
        <title>Complete genome of Phlyctema vagabunda strain 19-DSS-EL-015.</title>
        <authorList>
            <person name="Fiorenzani C."/>
        </authorList>
    </citation>
    <scope>NUCLEOTIDE SEQUENCE [LARGE SCALE GENOMIC DNA]</scope>
    <source>
        <strain evidence="1 2">19-DSS-EL-015</strain>
    </source>
</reference>
<name>A0ABR4PS45_9HELO</name>